<dbReference type="HOGENOM" id="CLU_1523390_0_0_5"/>
<organism evidence="2 3">
    <name type="scientific">Paramagnetospirillum magneticum (strain ATCC 700264 / AMB-1)</name>
    <name type="common">Magnetospirillum magneticum</name>
    <dbReference type="NCBI Taxonomy" id="342108"/>
    <lineage>
        <taxon>Bacteria</taxon>
        <taxon>Pseudomonadati</taxon>
        <taxon>Pseudomonadota</taxon>
        <taxon>Alphaproteobacteria</taxon>
        <taxon>Rhodospirillales</taxon>
        <taxon>Magnetospirillaceae</taxon>
        <taxon>Paramagnetospirillum</taxon>
    </lineage>
</organism>
<protein>
    <recommendedName>
        <fullName evidence="4">PepSY domain-containing protein</fullName>
    </recommendedName>
</protein>
<gene>
    <name evidence="2" type="ordered locus">amb1921</name>
</gene>
<evidence type="ECO:0000313" key="2">
    <source>
        <dbReference type="EMBL" id="BAE50725.1"/>
    </source>
</evidence>
<reference evidence="2 3" key="1">
    <citation type="journal article" date="2005" name="DNA Res.">
        <title>Complete genome sequence of the facultative anaerobic magnetotactic bacterium Magnetospirillum sp. strain AMB-1.</title>
        <authorList>
            <person name="Matsunaga T."/>
            <person name="Okamura Y."/>
            <person name="Fukuda Y."/>
            <person name="Wahyudi A.T."/>
            <person name="Murase Y."/>
            <person name="Takeyama H."/>
        </authorList>
    </citation>
    <scope>NUCLEOTIDE SEQUENCE [LARGE SCALE GENOMIC DNA]</scope>
    <source>
        <strain evidence="3">ATCC 700264 / AMB-1</strain>
    </source>
</reference>
<evidence type="ECO:0000256" key="1">
    <source>
        <dbReference type="SAM" id="Phobius"/>
    </source>
</evidence>
<accession>Q2W600</accession>
<keyword evidence="1" id="KW-0812">Transmembrane</keyword>
<feature type="transmembrane region" description="Helical" evidence="1">
    <location>
        <begin position="31"/>
        <end position="50"/>
    </location>
</feature>
<dbReference type="KEGG" id="mag:amb1921"/>
<dbReference type="Proteomes" id="UP000007058">
    <property type="component" value="Chromosome"/>
</dbReference>
<name>Q2W600_PARM1</name>
<keyword evidence="1" id="KW-0472">Membrane</keyword>
<evidence type="ECO:0008006" key="4">
    <source>
        <dbReference type="Google" id="ProtNLM"/>
    </source>
</evidence>
<sequence length="176" mass="19084">MTCASLWGSGADESGKPPCHRLWRLQRMRRIGTLAAAGVMLVISAFGAVAQIPPSDAMPLQAVLEKLHDQRFDVRGISYKAPWWGVVLRTPRGGAITTGFDAVTGEMRDDFPVERLTAPIPGDVMTALEVSRKLSDAGGGRITAIRYLEDRYHVDIVTGDSARTVVLDAKTGEPRP</sequence>
<evidence type="ECO:0000313" key="3">
    <source>
        <dbReference type="Proteomes" id="UP000007058"/>
    </source>
</evidence>
<dbReference type="STRING" id="342108.amb1921"/>
<dbReference type="AlphaFoldDB" id="Q2W600"/>
<dbReference type="EMBL" id="AP007255">
    <property type="protein sequence ID" value="BAE50725.1"/>
    <property type="molecule type" value="Genomic_DNA"/>
</dbReference>
<keyword evidence="3" id="KW-1185">Reference proteome</keyword>
<proteinExistence type="predicted"/>
<keyword evidence="1" id="KW-1133">Transmembrane helix</keyword>